<dbReference type="FunFam" id="3.90.600.10:FF:000001">
    <property type="entry name" value="Trifunctional purine biosynthetic protein adenosine-3"/>
    <property type="match status" value="1"/>
</dbReference>
<keyword evidence="6" id="KW-0479">Metal-binding</keyword>
<evidence type="ECO:0000313" key="18">
    <source>
        <dbReference type="Proteomes" id="UP000178089"/>
    </source>
</evidence>
<dbReference type="FunFam" id="3.30.470.20:FF:000018">
    <property type="entry name" value="Trifunctional purine biosynthetic protein adenosine-3"/>
    <property type="match status" value="1"/>
</dbReference>
<dbReference type="PROSITE" id="PS00184">
    <property type="entry name" value="GARS"/>
    <property type="match status" value="1"/>
</dbReference>
<proteinExistence type="inferred from homology"/>
<dbReference type="InterPro" id="IPR016185">
    <property type="entry name" value="PreATP-grasp_dom_sf"/>
</dbReference>
<reference evidence="17 18" key="1">
    <citation type="journal article" date="2016" name="Nat. Commun.">
        <title>Thousands of microbial genomes shed light on interconnected biogeochemical processes in an aquifer system.</title>
        <authorList>
            <person name="Anantharaman K."/>
            <person name="Brown C.T."/>
            <person name="Hug L.A."/>
            <person name="Sharon I."/>
            <person name="Castelle C.J."/>
            <person name="Probst A.J."/>
            <person name="Thomas B.C."/>
            <person name="Singh A."/>
            <person name="Wilkins M.J."/>
            <person name="Karaoz U."/>
            <person name="Brodie E.L."/>
            <person name="Williams K.H."/>
            <person name="Hubbard S.S."/>
            <person name="Banfield J.F."/>
        </authorList>
    </citation>
    <scope>NUCLEOTIDE SEQUENCE [LARGE SCALE GENOMIC DNA]</scope>
</reference>
<gene>
    <name evidence="14" type="primary">purD</name>
    <name evidence="17" type="ORF">A3F51_03990</name>
</gene>
<dbReference type="Gene3D" id="3.30.470.20">
    <property type="entry name" value="ATP-grasp fold, B domain"/>
    <property type="match status" value="1"/>
</dbReference>
<dbReference type="EMBL" id="MHRT01000011">
    <property type="protein sequence ID" value="OHA28645.1"/>
    <property type="molecule type" value="Genomic_DNA"/>
</dbReference>
<feature type="domain" description="ATP-grasp" evidence="16">
    <location>
        <begin position="105"/>
        <end position="311"/>
    </location>
</feature>
<dbReference type="InterPro" id="IPR013815">
    <property type="entry name" value="ATP_grasp_subdomain_1"/>
</dbReference>
<dbReference type="GO" id="GO:0046872">
    <property type="term" value="F:metal ion binding"/>
    <property type="evidence" value="ECO:0007669"/>
    <property type="project" value="UniProtKB-KW"/>
</dbReference>
<comment type="cofactor">
    <cofactor evidence="2">
        <name>Mg(2+)</name>
        <dbReference type="ChEBI" id="CHEBI:18420"/>
    </cofactor>
</comment>
<dbReference type="Gene3D" id="3.30.1490.20">
    <property type="entry name" value="ATP-grasp fold, A domain"/>
    <property type="match status" value="1"/>
</dbReference>
<evidence type="ECO:0000256" key="10">
    <source>
        <dbReference type="ARBA" id="ARBA00023211"/>
    </source>
</evidence>
<evidence type="ECO:0000256" key="7">
    <source>
        <dbReference type="ARBA" id="ARBA00022741"/>
    </source>
</evidence>
<dbReference type="GO" id="GO:0005524">
    <property type="term" value="F:ATP binding"/>
    <property type="evidence" value="ECO:0007669"/>
    <property type="project" value="UniProtKB-UniRule"/>
</dbReference>
<dbReference type="PANTHER" id="PTHR43472:SF1">
    <property type="entry name" value="PHOSPHORIBOSYLAMINE--GLYCINE LIGASE, CHLOROPLASTIC"/>
    <property type="match status" value="1"/>
</dbReference>
<evidence type="ECO:0000256" key="8">
    <source>
        <dbReference type="ARBA" id="ARBA00022755"/>
    </source>
</evidence>
<keyword evidence="7 15" id="KW-0547">Nucleotide-binding</keyword>
<evidence type="ECO:0000256" key="11">
    <source>
        <dbReference type="ARBA" id="ARBA00038345"/>
    </source>
</evidence>
<dbReference type="GO" id="GO:0004637">
    <property type="term" value="F:phosphoribosylamine-glycine ligase activity"/>
    <property type="evidence" value="ECO:0007669"/>
    <property type="project" value="UniProtKB-UniRule"/>
</dbReference>
<evidence type="ECO:0000256" key="1">
    <source>
        <dbReference type="ARBA" id="ARBA00001936"/>
    </source>
</evidence>
<dbReference type="HAMAP" id="MF_00138">
    <property type="entry name" value="GARS"/>
    <property type="match status" value="1"/>
</dbReference>
<dbReference type="SMART" id="SM01209">
    <property type="entry name" value="GARS_A"/>
    <property type="match status" value="1"/>
</dbReference>
<evidence type="ECO:0000256" key="13">
    <source>
        <dbReference type="ARBA" id="ARBA00042864"/>
    </source>
</evidence>
<dbReference type="SUPFAM" id="SSF52440">
    <property type="entry name" value="PreATP-grasp domain"/>
    <property type="match status" value="1"/>
</dbReference>
<protein>
    <recommendedName>
        <fullName evidence="4 14">Phosphoribosylamine--glycine ligase</fullName>
        <ecNumber evidence="4 14">6.3.4.13</ecNumber>
    </recommendedName>
    <alternativeName>
        <fullName evidence="14">GARS</fullName>
    </alternativeName>
    <alternativeName>
        <fullName evidence="12 14">Glycinamide ribonucleotide synthetase</fullName>
    </alternativeName>
    <alternativeName>
        <fullName evidence="13 14">Phosphoribosylglycinamide synthetase</fullName>
    </alternativeName>
</protein>
<keyword evidence="8 14" id="KW-0658">Purine biosynthesis</keyword>
<comment type="cofactor">
    <cofactor evidence="1">
        <name>Mn(2+)</name>
        <dbReference type="ChEBI" id="CHEBI:29035"/>
    </cofactor>
</comment>
<dbReference type="SUPFAM" id="SSF51246">
    <property type="entry name" value="Rudiment single hybrid motif"/>
    <property type="match status" value="1"/>
</dbReference>
<dbReference type="InterPro" id="IPR020560">
    <property type="entry name" value="PRibGlycinamide_synth_C-dom"/>
</dbReference>
<dbReference type="GO" id="GO:0009113">
    <property type="term" value="P:purine nucleobase biosynthetic process"/>
    <property type="evidence" value="ECO:0007669"/>
    <property type="project" value="InterPro"/>
</dbReference>
<dbReference type="AlphaFoldDB" id="A0A1G2MXI7"/>
<dbReference type="InterPro" id="IPR011054">
    <property type="entry name" value="Rudment_hybrid_motif"/>
</dbReference>
<evidence type="ECO:0000313" key="17">
    <source>
        <dbReference type="EMBL" id="OHA28645.1"/>
    </source>
</evidence>
<dbReference type="InterPro" id="IPR020561">
    <property type="entry name" value="PRibGlycinamid_synth_ATP-grasp"/>
</dbReference>
<dbReference type="STRING" id="1802315.A3F51_03990"/>
<evidence type="ECO:0000256" key="15">
    <source>
        <dbReference type="PROSITE-ProRule" id="PRU00409"/>
    </source>
</evidence>
<dbReference type="InterPro" id="IPR037123">
    <property type="entry name" value="PRibGlycinamide_synth_C_sf"/>
</dbReference>
<dbReference type="SUPFAM" id="SSF56059">
    <property type="entry name" value="Glutathione synthetase ATP-binding domain-like"/>
    <property type="match status" value="1"/>
</dbReference>
<evidence type="ECO:0000259" key="16">
    <source>
        <dbReference type="PROSITE" id="PS50975"/>
    </source>
</evidence>
<dbReference type="Gene3D" id="3.40.50.20">
    <property type="match status" value="1"/>
</dbReference>
<accession>A0A1G2MXI7</accession>
<dbReference type="Proteomes" id="UP000178089">
    <property type="component" value="Unassembled WGS sequence"/>
</dbReference>
<dbReference type="InterPro" id="IPR000115">
    <property type="entry name" value="PRibGlycinamide_synth"/>
</dbReference>
<keyword evidence="10" id="KW-0464">Manganese</keyword>
<name>A0A1G2MXI7_9BACT</name>
<evidence type="ECO:0000256" key="12">
    <source>
        <dbReference type="ARBA" id="ARBA00042242"/>
    </source>
</evidence>
<comment type="caution">
    <text evidence="17">The sequence shown here is derived from an EMBL/GenBank/DDBJ whole genome shotgun (WGS) entry which is preliminary data.</text>
</comment>
<evidence type="ECO:0000256" key="2">
    <source>
        <dbReference type="ARBA" id="ARBA00001946"/>
    </source>
</evidence>
<dbReference type="SMART" id="SM01210">
    <property type="entry name" value="GARS_C"/>
    <property type="match status" value="1"/>
</dbReference>
<evidence type="ECO:0000256" key="9">
    <source>
        <dbReference type="ARBA" id="ARBA00022840"/>
    </source>
</evidence>
<dbReference type="Pfam" id="PF01071">
    <property type="entry name" value="GARS_A"/>
    <property type="match status" value="1"/>
</dbReference>
<evidence type="ECO:0000256" key="3">
    <source>
        <dbReference type="ARBA" id="ARBA00005174"/>
    </source>
</evidence>
<dbReference type="Pfam" id="PF02843">
    <property type="entry name" value="GARS_C"/>
    <property type="match status" value="1"/>
</dbReference>
<sequence>MDILIIGSGGREHALAWKIQQSSKVKSIFIAPGNAGTSQIAKNIDITTTEEIIGWLKKNHIDLVVVGPDEHLANGLVDKLEILGIPVFGPTKMAAEIEWSKTFAKQFMKEEGIPTAMYEVFDDLEKAKSYIKTRSFPLVIKASGLALGKGVTIANSINEARETLDEIMLTKVFGKAGDEVIIEEYLYGKEISIHAFCDGINTILFPPAQDHKRIFDGDKGPNTGGMGTIVPVPYVTQGQMKIIKEKVIIPTISALKRRGRPFKGILFPGIMLTKSGPKVIEFNARFGDPETQSYMRILETDIVEILISCINGNLKEQKITWLPRSACCIVCASSGYPKEYQKGKTIGGLDNIQNDDIVIFHAGTKPDKNRIITNGGRVLGVTATGENIQESLVDAYKALELISFEGIQYRRDIGQTITDCP</sequence>
<dbReference type="PROSITE" id="PS50975">
    <property type="entry name" value="ATP_GRASP"/>
    <property type="match status" value="1"/>
</dbReference>
<dbReference type="GO" id="GO:0006189">
    <property type="term" value="P:'de novo' IMP biosynthetic process"/>
    <property type="evidence" value="ECO:0007669"/>
    <property type="project" value="UniProtKB-UniRule"/>
</dbReference>
<comment type="similarity">
    <text evidence="11 14">Belongs to the GARS family.</text>
</comment>
<dbReference type="InterPro" id="IPR011761">
    <property type="entry name" value="ATP-grasp"/>
</dbReference>
<comment type="pathway">
    <text evidence="3 14">Purine metabolism; IMP biosynthesis via de novo pathway; N(1)-(5-phospho-D-ribosyl)glycinamide from 5-phospho-alpha-D-ribose 1-diphosphate: step 2/2.</text>
</comment>
<evidence type="ECO:0000256" key="14">
    <source>
        <dbReference type="HAMAP-Rule" id="MF_00138"/>
    </source>
</evidence>
<comment type="catalytic activity">
    <reaction evidence="14">
        <text>5-phospho-beta-D-ribosylamine + glycine + ATP = N(1)-(5-phospho-beta-D-ribosyl)glycinamide + ADP + phosphate + H(+)</text>
        <dbReference type="Rhea" id="RHEA:17453"/>
        <dbReference type="ChEBI" id="CHEBI:15378"/>
        <dbReference type="ChEBI" id="CHEBI:30616"/>
        <dbReference type="ChEBI" id="CHEBI:43474"/>
        <dbReference type="ChEBI" id="CHEBI:57305"/>
        <dbReference type="ChEBI" id="CHEBI:58681"/>
        <dbReference type="ChEBI" id="CHEBI:143788"/>
        <dbReference type="ChEBI" id="CHEBI:456216"/>
        <dbReference type="EC" id="6.3.4.13"/>
    </reaction>
</comment>
<evidence type="ECO:0000256" key="5">
    <source>
        <dbReference type="ARBA" id="ARBA00022598"/>
    </source>
</evidence>
<evidence type="ECO:0000256" key="6">
    <source>
        <dbReference type="ARBA" id="ARBA00022723"/>
    </source>
</evidence>
<dbReference type="PANTHER" id="PTHR43472">
    <property type="entry name" value="PHOSPHORIBOSYLAMINE--GLYCINE LIGASE"/>
    <property type="match status" value="1"/>
</dbReference>
<keyword evidence="9 15" id="KW-0067">ATP-binding</keyword>
<evidence type="ECO:0000256" key="4">
    <source>
        <dbReference type="ARBA" id="ARBA00013255"/>
    </source>
</evidence>
<dbReference type="InterPro" id="IPR020562">
    <property type="entry name" value="PRibGlycinamide_synth_N"/>
</dbReference>
<dbReference type="InterPro" id="IPR020559">
    <property type="entry name" value="PRibGlycinamide_synth_CS"/>
</dbReference>
<dbReference type="Pfam" id="PF02844">
    <property type="entry name" value="GARS_N"/>
    <property type="match status" value="1"/>
</dbReference>
<keyword evidence="5 14" id="KW-0436">Ligase</keyword>
<dbReference type="FunFam" id="3.40.50.20:FF:000006">
    <property type="entry name" value="Phosphoribosylamine--glycine ligase, chloroplastic"/>
    <property type="match status" value="1"/>
</dbReference>
<dbReference type="Gene3D" id="3.90.600.10">
    <property type="entry name" value="Phosphoribosylglycinamide synthetase, C-terminal domain"/>
    <property type="match status" value="1"/>
</dbReference>
<dbReference type="EC" id="6.3.4.13" evidence="4 14"/>
<dbReference type="NCBIfam" id="TIGR00877">
    <property type="entry name" value="purD"/>
    <property type="match status" value="1"/>
</dbReference>
<dbReference type="UniPathway" id="UPA00074">
    <property type="reaction ID" value="UER00125"/>
</dbReference>
<organism evidence="17 18">
    <name type="scientific">Candidatus Taylorbacteria bacterium RIFCSPHIGHO2_12_FULL_45_16</name>
    <dbReference type="NCBI Taxonomy" id="1802315"/>
    <lineage>
        <taxon>Bacteria</taxon>
        <taxon>Candidatus Tayloriibacteriota</taxon>
    </lineage>
</organism>